<dbReference type="AlphaFoldDB" id="X1A2Y2"/>
<accession>X1A2Y2</accession>
<organism evidence="2">
    <name type="scientific">marine sediment metagenome</name>
    <dbReference type="NCBI Taxonomy" id="412755"/>
    <lineage>
        <taxon>unclassified sequences</taxon>
        <taxon>metagenomes</taxon>
        <taxon>ecological metagenomes</taxon>
    </lineage>
</organism>
<dbReference type="SUPFAM" id="SSF53335">
    <property type="entry name" value="S-adenosyl-L-methionine-dependent methyltransferases"/>
    <property type="match status" value="1"/>
</dbReference>
<dbReference type="Gene3D" id="3.40.50.150">
    <property type="entry name" value="Vaccinia Virus protein VP39"/>
    <property type="match status" value="1"/>
</dbReference>
<comment type="caution">
    <text evidence="2">The sequence shown here is derived from an EMBL/GenBank/DDBJ whole genome shotgun (WGS) entry which is preliminary data.</text>
</comment>
<dbReference type="Pfam" id="PF08241">
    <property type="entry name" value="Methyltransf_11"/>
    <property type="match status" value="1"/>
</dbReference>
<dbReference type="InterPro" id="IPR029063">
    <property type="entry name" value="SAM-dependent_MTases_sf"/>
</dbReference>
<proteinExistence type="predicted"/>
<evidence type="ECO:0000313" key="2">
    <source>
        <dbReference type="EMBL" id="GAG76425.1"/>
    </source>
</evidence>
<dbReference type="CDD" id="cd02440">
    <property type="entry name" value="AdoMet_MTases"/>
    <property type="match status" value="1"/>
</dbReference>
<dbReference type="GO" id="GO:0008757">
    <property type="term" value="F:S-adenosylmethionine-dependent methyltransferase activity"/>
    <property type="evidence" value="ECO:0007669"/>
    <property type="project" value="InterPro"/>
</dbReference>
<dbReference type="PANTHER" id="PTHR43861:SF1">
    <property type="entry name" value="TRANS-ACONITATE 2-METHYLTRANSFERASE"/>
    <property type="match status" value="1"/>
</dbReference>
<feature type="domain" description="Methyltransferase type 11" evidence="1">
    <location>
        <begin position="2"/>
        <end position="90"/>
    </location>
</feature>
<protein>
    <recommendedName>
        <fullName evidence="1">Methyltransferase type 11 domain-containing protein</fullName>
    </recommendedName>
</protein>
<sequence>RGGSLTEWLVDQGASVTACDVSEQMVTYTKKKLGSKAKVLIADISESLDFLEDNSVDMIIASLVLHYISNWLPVFSEFNRILKKNGSIVISVHHPHADWKWFNKTNYFKKELYEDKWTIDGKSYPVNFYHRTLANMFAIFRKNGFFVDILLEPFPIPEAKEVDARSYESLLSNPHFLFLRLKKEG</sequence>
<reference evidence="2" key="1">
    <citation type="journal article" date="2014" name="Front. Microbiol.">
        <title>High frequency of phylogenetically diverse reductive dehalogenase-homologous genes in deep subseafloor sedimentary metagenomes.</title>
        <authorList>
            <person name="Kawai M."/>
            <person name="Futagami T."/>
            <person name="Toyoda A."/>
            <person name="Takaki Y."/>
            <person name="Nishi S."/>
            <person name="Hori S."/>
            <person name="Arai W."/>
            <person name="Tsubouchi T."/>
            <person name="Morono Y."/>
            <person name="Uchiyama I."/>
            <person name="Ito T."/>
            <person name="Fujiyama A."/>
            <person name="Inagaki F."/>
            <person name="Takami H."/>
        </authorList>
    </citation>
    <scope>NUCLEOTIDE SEQUENCE</scope>
    <source>
        <strain evidence="2">Expedition CK06-06</strain>
    </source>
</reference>
<gene>
    <name evidence="2" type="ORF">S01H4_27369</name>
</gene>
<dbReference type="PANTHER" id="PTHR43861">
    <property type="entry name" value="TRANS-ACONITATE 2-METHYLTRANSFERASE-RELATED"/>
    <property type="match status" value="1"/>
</dbReference>
<dbReference type="EMBL" id="BART01013367">
    <property type="protein sequence ID" value="GAG76425.1"/>
    <property type="molecule type" value="Genomic_DNA"/>
</dbReference>
<feature type="non-terminal residue" evidence="2">
    <location>
        <position position="1"/>
    </location>
</feature>
<dbReference type="InterPro" id="IPR013216">
    <property type="entry name" value="Methyltransf_11"/>
</dbReference>
<name>X1A2Y2_9ZZZZ</name>
<evidence type="ECO:0000259" key="1">
    <source>
        <dbReference type="Pfam" id="PF08241"/>
    </source>
</evidence>